<dbReference type="GO" id="GO:0016791">
    <property type="term" value="F:phosphatase activity"/>
    <property type="evidence" value="ECO:0007669"/>
    <property type="project" value="TreeGrafter"/>
</dbReference>
<evidence type="ECO:0000313" key="4">
    <source>
        <dbReference type="Proteomes" id="UP000430079"/>
    </source>
</evidence>
<dbReference type="SMART" id="SM00091">
    <property type="entry name" value="PAS"/>
    <property type="match status" value="1"/>
</dbReference>
<dbReference type="SUPFAM" id="SSF55785">
    <property type="entry name" value="PYP-like sensor domain (PAS domain)"/>
    <property type="match status" value="1"/>
</dbReference>
<dbReference type="InterPro" id="IPR052016">
    <property type="entry name" value="Bact_Sigma-Reg"/>
</dbReference>
<dbReference type="SUPFAM" id="SSF81606">
    <property type="entry name" value="PP2C-like"/>
    <property type="match status" value="1"/>
</dbReference>
<gene>
    <name evidence="3" type="ORF">Sgleb_71450</name>
</gene>
<dbReference type="PANTHER" id="PTHR43156:SF2">
    <property type="entry name" value="STAGE II SPORULATION PROTEIN E"/>
    <property type="match status" value="1"/>
</dbReference>
<organism evidence="3 4">
    <name type="scientific">Streptomyces glebosus</name>
    <dbReference type="NCBI Taxonomy" id="249580"/>
    <lineage>
        <taxon>Bacteria</taxon>
        <taxon>Bacillati</taxon>
        <taxon>Actinomycetota</taxon>
        <taxon>Actinomycetes</taxon>
        <taxon>Kitasatosporales</taxon>
        <taxon>Streptomycetaceae</taxon>
        <taxon>Streptomyces</taxon>
    </lineage>
</organism>
<keyword evidence="4" id="KW-1185">Reference proteome</keyword>
<dbReference type="Pfam" id="PF07228">
    <property type="entry name" value="SpoIIE"/>
    <property type="match status" value="1"/>
</dbReference>
<feature type="domain" description="PPM-type phosphatase" evidence="2">
    <location>
        <begin position="209"/>
        <end position="421"/>
    </location>
</feature>
<dbReference type="Proteomes" id="UP000430079">
    <property type="component" value="Unassembled WGS sequence"/>
</dbReference>
<dbReference type="Gene3D" id="3.60.40.10">
    <property type="entry name" value="PPM-type phosphatase domain"/>
    <property type="match status" value="1"/>
</dbReference>
<dbReference type="CDD" id="cd00130">
    <property type="entry name" value="PAS"/>
    <property type="match status" value="1"/>
</dbReference>
<keyword evidence="1" id="KW-0378">Hydrolase</keyword>
<dbReference type="PROSITE" id="PS51746">
    <property type="entry name" value="PPM_2"/>
    <property type="match status" value="1"/>
</dbReference>
<dbReference type="Gene3D" id="3.30.450.20">
    <property type="entry name" value="PAS domain"/>
    <property type="match status" value="1"/>
</dbReference>
<dbReference type="InterPro" id="IPR013656">
    <property type="entry name" value="PAS_4"/>
</dbReference>
<dbReference type="SMART" id="SM00331">
    <property type="entry name" value="PP2C_SIG"/>
    <property type="match status" value="1"/>
</dbReference>
<comment type="caution">
    <text evidence="3">The sequence shown here is derived from an EMBL/GenBank/DDBJ whole genome shotgun (WGS) entry which is preliminary data.</text>
</comment>
<dbReference type="InterPro" id="IPR035965">
    <property type="entry name" value="PAS-like_dom_sf"/>
</dbReference>
<dbReference type="InterPro" id="IPR000014">
    <property type="entry name" value="PAS"/>
</dbReference>
<dbReference type="AlphaFoldDB" id="A0A640T717"/>
<accession>A0A640T717</accession>
<dbReference type="InterPro" id="IPR001932">
    <property type="entry name" value="PPM-type_phosphatase-like_dom"/>
</dbReference>
<evidence type="ECO:0000259" key="2">
    <source>
        <dbReference type="PROSITE" id="PS51746"/>
    </source>
</evidence>
<evidence type="ECO:0000256" key="1">
    <source>
        <dbReference type="ARBA" id="ARBA00022801"/>
    </source>
</evidence>
<name>A0A640T717_9ACTN</name>
<dbReference type="EMBL" id="BLIO01000001">
    <property type="protein sequence ID" value="GFE19098.1"/>
    <property type="molecule type" value="Genomic_DNA"/>
</dbReference>
<dbReference type="InterPro" id="IPR036457">
    <property type="entry name" value="PPM-type-like_dom_sf"/>
</dbReference>
<reference evidence="3 4" key="1">
    <citation type="submission" date="2019-12" db="EMBL/GenBank/DDBJ databases">
        <title>Whole genome shotgun sequence of Streptomyces hygroscopicus subsp. glebosus NBRC 13786.</title>
        <authorList>
            <person name="Ichikawa N."/>
            <person name="Kimura A."/>
            <person name="Kitahashi Y."/>
            <person name="Komaki H."/>
            <person name="Tamura T."/>
        </authorList>
    </citation>
    <scope>NUCLEOTIDE SEQUENCE [LARGE SCALE GENOMIC DNA]</scope>
    <source>
        <strain evidence="3 4">NBRC 13786</strain>
    </source>
</reference>
<protein>
    <recommendedName>
        <fullName evidence="2">PPM-type phosphatase domain-containing protein</fullName>
    </recommendedName>
</protein>
<proteinExistence type="predicted"/>
<dbReference type="Pfam" id="PF08448">
    <property type="entry name" value="PAS_4"/>
    <property type="match status" value="1"/>
</dbReference>
<evidence type="ECO:0000313" key="3">
    <source>
        <dbReference type="EMBL" id="GFE19098.1"/>
    </source>
</evidence>
<sequence>MEKGRETAAMSGINYAALFAATPSPYLVLGPDLVIVEVNQAYLDATRRTRDDLIGRHIFDAFPDNPADPEADGVRNLNASLHRVLTSREPDTMALQKYDIPLMGRPGVFEERWWSPVNTPIPGPDGSVAWIIHRVEDVTAFVQARAGGDRPPTGQLTEREALEAELYARARELQRLNEELRLAHTRERQVAVTLQEAMLQSPDLARHREVAVRYLPAAGSLNVCGDWYDMVDLPDGRFAVAVGDVVGHGLEAAAAMGMLRSALSAAIRALERPAQALEVLGLYARSVEGALNTTAVKALVDPRSRLIIYSNAGHPPPVLVHADGSYDLLDQATDPPLGARPQHVPRPQAGLAYYPGDTLVLYTDGLIERRDEDIDAGLSRLTEALSRFRALSPERLADALLAHLGLTGGARDDIALIITRL</sequence>
<dbReference type="PANTHER" id="PTHR43156">
    <property type="entry name" value="STAGE II SPORULATION PROTEIN E-RELATED"/>
    <property type="match status" value="1"/>
</dbReference>